<feature type="compositionally biased region" description="Polar residues" evidence="2">
    <location>
        <begin position="98"/>
        <end position="109"/>
    </location>
</feature>
<feature type="coiled-coil region" evidence="1">
    <location>
        <begin position="578"/>
        <end position="612"/>
    </location>
</feature>
<evidence type="ECO:0000313" key="4">
    <source>
        <dbReference type="Proteomes" id="UP001369815"/>
    </source>
</evidence>
<feature type="region of interest" description="Disordered" evidence="2">
    <location>
        <begin position="183"/>
        <end position="216"/>
    </location>
</feature>
<feature type="compositionally biased region" description="Acidic residues" evidence="2">
    <location>
        <begin position="183"/>
        <end position="194"/>
    </location>
</feature>
<feature type="compositionally biased region" description="Basic and acidic residues" evidence="2">
    <location>
        <begin position="432"/>
        <end position="451"/>
    </location>
</feature>
<dbReference type="Pfam" id="PF12709">
    <property type="entry name" value="Fungal_TACC"/>
    <property type="match status" value="1"/>
</dbReference>
<feature type="compositionally biased region" description="Basic and acidic residues" evidence="2">
    <location>
        <begin position="24"/>
        <end position="33"/>
    </location>
</feature>
<feature type="region of interest" description="Disordered" evidence="2">
    <location>
        <begin position="1"/>
        <end position="156"/>
    </location>
</feature>
<dbReference type="InterPro" id="IPR024312">
    <property type="entry name" value="TACC_fungi"/>
</dbReference>
<feature type="compositionally biased region" description="Polar residues" evidence="2">
    <location>
        <begin position="195"/>
        <end position="216"/>
    </location>
</feature>
<evidence type="ECO:0008006" key="5">
    <source>
        <dbReference type="Google" id="ProtNLM"/>
    </source>
</evidence>
<feature type="region of interest" description="Disordered" evidence="2">
    <location>
        <begin position="432"/>
        <end position="489"/>
    </location>
</feature>
<feature type="compositionally biased region" description="Polar residues" evidence="2">
    <location>
        <begin position="315"/>
        <end position="324"/>
    </location>
</feature>
<protein>
    <recommendedName>
        <fullName evidence="5">Kinetoplast-associated protein KAP</fullName>
    </recommendedName>
</protein>
<dbReference type="EMBL" id="JBANMG010000007">
    <property type="protein sequence ID" value="KAK6951033.1"/>
    <property type="molecule type" value="Genomic_DNA"/>
</dbReference>
<reference evidence="3 4" key="1">
    <citation type="journal article" date="2024" name="Front Chem Biol">
        <title>Unveiling the potential of Daldinia eschscholtzii MFLUCC 19-0629 through bioactivity and bioinformatics studies for enhanced sustainable agriculture production.</title>
        <authorList>
            <person name="Brooks S."/>
            <person name="Weaver J.A."/>
            <person name="Klomchit A."/>
            <person name="Alharthi S.A."/>
            <person name="Onlamun T."/>
            <person name="Nurani R."/>
            <person name="Vong T.K."/>
            <person name="Alberti F."/>
            <person name="Greco C."/>
        </authorList>
    </citation>
    <scope>NUCLEOTIDE SEQUENCE [LARGE SCALE GENOMIC DNA]</scope>
    <source>
        <strain evidence="3">MFLUCC 19-0629</strain>
    </source>
</reference>
<evidence type="ECO:0000313" key="3">
    <source>
        <dbReference type="EMBL" id="KAK6951033.1"/>
    </source>
</evidence>
<evidence type="ECO:0000256" key="2">
    <source>
        <dbReference type="SAM" id="MobiDB-lite"/>
    </source>
</evidence>
<organism evidence="3 4">
    <name type="scientific">Daldinia eschscholtzii</name>
    <dbReference type="NCBI Taxonomy" id="292717"/>
    <lineage>
        <taxon>Eukaryota</taxon>
        <taxon>Fungi</taxon>
        <taxon>Dikarya</taxon>
        <taxon>Ascomycota</taxon>
        <taxon>Pezizomycotina</taxon>
        <taxon>Sordariomycetes</taxon>
        <taxon>Xylariomycetidae</taxon>
        <taxon>Xylariales</taxon>
        <taxon>Hypoxylaceae</taxon>
        <taxon>Daldinia</taxon>
    </lineage>
</organism>
<comment type="caution">
    <text evidence="3">The sequence shown here is derived from an EMBL/GenBank/DDBJ whole genome shotgun (WGS) entry which is preliminary data.</text>
</comment>
<feature type="compositionally biased region" description="Polar residues" evidence="2">
    <location>
        <begin position="262"/>
        <end position="279"/>
    </location>
</feature>
<feature type="compositionally biased region" description="Polar residues" evidence="2">
    <location>
        <begin position="11"/>
        <end position="23"/>
    </location>
</feature>
<feature type="region of interest" description="Disordered" evidence="2">
    <location>
        <begin position="244"/>
        <end position="343"/>
    </location>
</feature>
<gene>
    <name evidence="3" type="ORF">Daesc_007562</name>
</gene>
<feature type="compositionally biased region" description="Basic and acidic residues" evidence="2">
    <location>
        <begin position="472"/>
        <end position="489"/>
    </location>
</feature>
<feature type="compositionally biased region" description="Polar residues" evidence="2">
    <location>
        <begin position="34"/>
        <end position="53"/>
    </location>
</feature>
<feature type="compositionally biased region" description="Polar residues" evidence="2">
    <location>
        <begin position="292"/>
        <end position="306"/>
    </location>
</feature>
<name>A0AAX6MF12_9PEZI</name>
<keyword evidence="4" id="KW-1185">Reference proteome</keyword>
<evidence type="ECO:0000256" key="1">
    <source>
        <dbReference type="SAM" id="Coils"/>
    </source>
</evidence>
<keyword evidence="1" id="KW-0175">Coiled coil</keyword>
<dbReference type="AlphaFoldDB" id="A0AAX6MF12"/>
<feature type="coiled-coil region" evidence="1">
    <location>
        <begin position="521"/>
        <end position="548"/>
    </location>
</feature>
<accession>A0AAX6MF12</accession>
<dbReference type="Proteomes" id="UP001369815">
    <property type="component" value="Unassembled WGS sequence"/>
</dbReference>
<proteinExistence type="predicted"/>
<feature type="region of interest" description="Disordered" evidence="2">
    <location>
        <begin position="632"/>
        <end position="723"/>
    </location>
</feature>
<sequence>MASPLCPSSIGVLNSATPPTNRQVDIDIHDLNSHTDTMSSERTSSDNNASSPVLASEAQEERDKVGQGHENFSPSKSSRHSRILSGTELSPLKILISKDNNTTEEQSPTPRKLAAAKSPRKISPEKRFPVKINSSPSPSPAPASAPAPEAQKHQIQEHNLSIDEAILRNEGLATAIKIFEDDDTTLDDGEDNEADTTSTSVGDQPVGNESTGPDDTMISTFSNFSAVPNMTMFARIGHSPTKFANTGATPLAMRSKPEPSPLRNSRPPTMHESGNTTNLLMDFTDQMGGHSSRYSQQTPNRSQSFDRNPRHSIAATPQRQQSNLLDFDIPPLPTPRSIPSVTPRELESLKSGFLSEISSLKATLSGKEAEVLALKTAVGDAEKRVGESMEQLREERAMKEAMAEEKENWEARSREMEVVLRKVKEEIVMSQREREELESKLDESEKRREAAEIMAQEAESKMAGMRAGKATSEAENKSPDKAKNPGSREVEIAVERVARELHVLYKSKHEAKVAALKKSYENRWEKKVHELESRVEGLAEENERLRFDREANMNRVDPDQTLADEERKFQAIRDSAQIKEMGAEIEKLEAVIDSIKMDNHELRQLLEKERVEKGELVILAEELMSMQSLVQAEAPPPPRPTVTKTQHTGPESFRHSIGSRPSGLRAPGSVKKPTESRIGGIAHDRSRNGGSQGGLPRPGSGTAVRSGIMSSIEKMGNYRGRGE</sequence>